<keyword evidence="1" id="KW-0472">Membrane</keyword>
<dbReference type="InterPro" id="IPR043726">
    <property type="entry name" value="LiaI-LiaF-like_TM1"/>
</dbReference>
<keyword evidence="1" id="KW-0812">Transmembrane</keyword>
<evidence type="ECO:0000259" key="2">
    <source>
        <dbReference type="Pfam" id="PF18917"/>
    </source>
</evidence>
<keyword evidence="1" id="KW-1133">Transmembrane helix</keyword>
<feature type="domain" description="LiaI-LiaF-like transmembrane region" evidence="2">
    <location>
        <begin position="5"/>
        <end position="48"/>
    </location>
</feature>
<organism evidence="3 4">
    <name type="scientific">Sphingobacterium suaedae</name>
    <dbReference type="NCBI Taxonomy" id="1686402"/>
    <lineage>
        <taxon>Bacteria</taxon>
        <taxon>Pseudomonadati</taxon>
        <taxon>Bacteroidota</taxon>
        <taxon>Sphingobacteriia</taxon>
        <taxon>Sphingobacteriales</taxon>
        <taxon>Sphingobacteriaceae</taxon>
        <taxon>Sphingobacterium</taxon>
    </lineage>
</organism>
<reference evidence="4" key="1">
    <citation type="journal article" date="2019" name="Int. J. Syst. Evol. Microbiol.">
        <title>The Global Catalogue of Microorganisms (GCM) 10K type strain sequencing project: providing services to taxonomists for standard genome sequencing and annotation.</title>
        <authorList>
            <consortium name="The Broad Institute Genomics Platform"/>
            <consortium name="The Broad Institute Genome Sequencing Center for Infectious Disease"/>
            <person name="Wu L."/>
            <person name="Ma J."/>
        </authorList>
    </citation>
    <scope>NUCLEOTIDE SEQUENCE [LARGE SCALE GENOMIC DNA]</scope>
    <source>
        <strain evidence="4">KCTC 42662</strain>
    </source>
</reference>
<dbReference type="EMBL" id="JBHULR010000004">
    <property type="protein sequence ID" value="MFD2548247.1"/>
    <property type="molecule type" value="Genomic_DNA"/>
</dbReference>
<gene>
    <name evidence="3" type="ORF">ACFSR5_11400</name>
</gene>
<protein>
    <submittedName>
        <fullName evidence="3">LiaI-LiaF-like domain-containing protein</fullName>
    </submittedName>
</protein>
<proteinExistence type="predicted"/>
<evidence type="ECO:0000313" key="4">
    <source>
        <dbReference type="Proteomes" id="UP001597545"/>
    </source>
</evidence>
<feature type="transmembrane region" description="Helical" evidence="1">
    <location>
        <begin position="7"/>
        <end position="23"/>
    </location>
</feature>
<dbReference type="Proteomes" id="UP001597545">
    <property type="component" value="Unassembled WGS sequence"/>
</dbReference>
<feature type="transmembrane region" description="Helical" evidence="1">
    <location>
        <begin position="57"/>
        <end position="76"/>
    </location>
</feature>
<evidence type="ECO:0000313" key="3">
    <source>
        <dbReference type="EMBL" id="MFD2548247.1"/>
    </source>
</evidence>
<comment type="caution">
    <text evidence="3">The sequence shown here is derived from an EMBL/GenBank/DDBJ whole genome shotgun (WGS) entry which is preliminary data.</text>
</comment>
<dbReference type="RefSeq" id="WP_380903817.1">
    <property type="nucleotide sequence ID" value="NZ_JBHUEG010000001.1"/>
</dbReference>
<dbReference type="Pfam" id="PF18917">
    <property type="entry name" value="LiaI-LiaF-like_TM1"/>
    <property type="match status" value="1"/>
</dbReference>
<name>A0ABW5KL51_9SPHI</name>
<keyword evidence="4" id="KW-1185">Reference proteome</keyword>
<feature type="transmembrane region" description="Helical" evidence="1">
    <location>
        <begin position="29"/>
        <end position="50"/>
    </location>
</feature>
<sequence>MENKITSGIWFVFIGLILLLHNLDVIDFNFWATLKYWPLLIVIVGINLMVQNRNYGSYIKIGCNVLFLGWIFYVGMVTPSSHWAGNLFNNKDIRIGDLDDSTPLQNEVHALLDSTISESTLEFNGGAGNFHIQSLAGDTLVAATSADQDMGMNIETSRRDNRQQVVINAKPTSKKKKSAQVAIGISAEPLWNLELNYGAANISGDITHVRFKKLEINTGASNMDLTLGSPQEGTAKIAIATGASKIHFRIPKDAAIRVKYSSILSKNSFEDFATNKDGIAKTANYEERNKKFDIELDGAANTFTISRY</sequence>
<evidence type="ECO:0000256" key="1">
    <source>
        <dbReference type="SAM" id="Phobius"/>
    </source>
</evidence>
<accession>A0ABW5KL51</accession>